<keyword evidence="4" id="KW-1185">Reference proteome</keyword>
<keyword evidence="2" id="KW-0472">Membrane</keyword>
<organism evidence="3 4">
    <name type="scientific">Herbinix hemicellulosilytica</name>
    <dbReference type="NCBI Taxonomy" id="1564487"/>
    <lineage>
        <taxon>Bacteria</taxon>
        <taxon>Bacillati</taxon>
        <taxon>Bacillota</taxon>
        <taxon>Clostridia</taxon>
        <taxon>Lachnospirales</taxon>
        <taxon>Lachnospiraceae</taxon>
        <taxon>Herbinix</taxon>
    </lineage>
</organism>
<dbReference type="EMBL" id="CVTD020000008">
    <property type="protein sequence ID" value="CRZ33676.1"/>
    <property type="molecule type" value="Genomic_DNA"/>
</dbReference>
<evidence type="ECO:0000256" key="2">
    <source>
        <dbReference type="SAM" id="Phobius"/>
    </source>
</evidence>
<dbReference type="PIRSF" id="PIRSF021435">
    <property type="entry name" value="SpoIIIAB"/>
    <property type="match status" value="1"/>
</dbReference>
<keyword evidence="2" id="KW-0812">Transmembrane</keyword>
<evidence type="ECO:0000313" key="4">
    <source>
        <dbReference type="Proteomes" id="UP000236497"/>
    </source>
</evidence>
<accession>A0A0H5SFV0</accession>
<evidence type="ECO:0000313" key="3">
    <source>
        <dbReference type="EMBL" id="CRZ33676.1"/>
    </source>
</evidence>
<gene>
    <name evidence="3" type="ORF">HHT355_0471</name>
</gene>
<reference evidence="3 4" key="1">
    <citation type="submission" date="2015-06" db="EMBL/GenBank/DDBJ databases">
        <authorList>
            <person name="Wibberg Daniel"/>
        </authorList>
    </citation>
    <scope>NUCLEOTIDE SEQUENCE [LARGE SCALE GENOMIC DNA]</scope>
    <source>
        <strain evidence="3 4">T3/55T</strain>
    </source>
</reference>
<keyword evidence="1" id="KW-0175">Coiled coil</keyword>
<feature type="transmembrane region" description="Helical" evidence="2">
    <location>
        <begin position="155"/>
        <end position="172"/>
    </location>
</feature>
<protein>
    <recommendedName>
        <fullName evidence="5">Stage III sporulation protein AB</fullName>
    </recommendedName>
</protein>
<dbReference type="Pfam" id="PF09548">
    <property type="entry name" value="Spore_III_AB"/>
    <property type="match status" value="1"/>
</dbReference>
<dbReference type="InterPro" id="IPR014198">
    <property type="entry name" value="Spore_III_AB"/>
</dbReference>
<dbReference type="AlphaFoldDB" id="A0A0H5SFV0"/>
<sequence>MIFKIVGCILIILSSTLMGFYCSCELKSRIDDLKELRKIIMLLRGDIRYGNTPLPEAINAIAKRHDGNFKNFLVKVSDSLRERLGNTFSQIWAQAVEKELHITSLNKRDKYQMIQFGEHLGYLDKEMQLNTLDLYIAQLDEEIRELSETVKEKTYLYNSLGIMAGIFIAIILA</sequence>
<evidence type="ECO:0008006" key="5">
    <source>
        <dbReference type="Google" id="ProtNLM"/>
    </source>
</evidence>
<name>A0A0H5SFV0_HERHM</name>
<evidence type="ECO:0000256" key="1">
    <source>
        <dbReference type="SAM" id="Coils"/>
    </source>
</evidence>
<keyword evidence="2" id="KW-1133">Transmembrane helix</keyword>
<dbReference type="OrthoDB" id="1779801at2"/>
<dbReference type="RefSeq" id="WP_103201840.1">
    <property type="nucleotide sequence ID" value="NZ_CVTD020000008.1"/>
</dbReference>
<feature type="coiled-coil region" evidence="1">
    <location>
        <begin position="129"/>
        <end position="156"/>
    </location>
</feature>
<proteinExistence type="predicted"/>
<dbReference type="Proteomes" id="UP000236497">
    <property type="component" value="Unassembled WGS sequence"/>
</dbReference>